<dbReference type="Gene3D" id="3.10.490.10">
    <property type="entry name" value="Gamma-glutamyl cyclotransferase-like"/>
    <property type="match status" value="1"/>
</dbReference>
<dbReference type="AlphaFoldDB" id="A0A6J5FYM9"/>
<sequence>MSDDRHTPDPEYEITRERLARGTLLQALRADPPPGMTVRSDAELERTLEATLEHHERGRDLHVFGYGSLMWNPALDFAGTSVARIDGWHRAFCLRLVAARGTPEQPGAMLALDRGGLCDGVLYRIDAAKVESELRLLWRREMLSDSYEPEWITAKSGNQSIRALTFVVNRLHSRYLGGYSLERVAHLIRTGRGPLGTSQDYFDSTVQALERFGLYDAGIERLLCKIRDAEINGV</sequence>
<gene>
    <name evidence="3" type="ORF">LMG28688_02686</name>
</gene>
<dbReference type="CDD" id="cd06661">
    <property type="entry name" value="GGCT_like"/>
    <property type="match status" value="1"/>
</dbReference>
<evidence type="ECO:0000256" key="2">
    <source>
        <dbReference type="ARBA" id="ARBA00023239"/>
    </source>
</evidence>
<dbReference type="GO" id="GO:0061928">
    <property type="term" value="F:glutathione specific gamma-glutamylcyclotransferase activity"/>
    <property type="evidence" value="ECO:0007669"/>
    <property type="project" value="UniProtKB-EC"/>
</dbReference>
<keyword evidence="2" id="KW-0456">Lyase</keyword>
<keyword evidence="4" id="KW-1185">Reference proteome</keyword>
<dbReference type="EMBL" id="CADIKL010000011">
    <property type="protein sequence ID" value="CAB3788427.1"/>
    <property type="molecule type" value="Genomic_DNA"/>
</dbReference>
<organism evidence="3 4">
    <name type="scientific">Paraburkholderia caffeinitolerans</name>
    <dbReference type="NCBI Taxonomy" id="1723730"/>
    <lineage>
        <taxon>Bacteria</taxon>
        <taxon>Pseudomonadati</taxon>
        <taxon>Pseudomonadota</taxon>
        <taxon>Betaproteobacteria</taxon>
        <taxon>Burkholderiales</taxon>
        <taxon>Burkholderiaceae</taxon>
        <taxon>Paraburkholderia</taxon>
    </lineage>
</organism>
<dbReference type="Proteomes" id="UP000494119">
    <property type="component" value="Unassembled WGS sequence"/>
</dbReference>
<dbReference type="Pfam" id="PF04752">
    <property type="entry name" value="ChaC"/>
    <property type="match status" value="1"/>
</dbReference>
<dbReference type="RefSeq" id="WP_129564418.1">
    <property type="nucleotide sequence ID" value="NZ_CADIKL010000011.1"/>
</dbReference>
<dbReference type="SUPFAM" id="SSF110857">
    <property type="entry name" value="Gamma-glutamyl cyclotransferase-like"/>
    <property type="match status" value="1"/>
</dbReference>
<name>A0A6J5FYM9_9BURK</name>
<dbReference type="InterPro" id="IPR013024">
    <property type="entry name" value="GGCT-like"/>
</dbReference>
<dbReference type="InterPro" id="IPR006840">
    <property type="entry name" value="ChaC"/>
</dbReference>
<dbReference type="EC" id="4.3.2.7" evidence="1"/>
<dbReference type="PANTHER" id="PTHR12192">
    <property type="entry name" value="CATION TRANSPORT PROTEIN CHAC-RELATED"/>
    <property type="match status" value="1"/>
</dbReference>
<evidence type="ECO:0000313" key="4">
    <source>
        <dbReference type="Proteomes" id="UP000494119"/>
    </source>
</evidence>
<dbReference type="InterPro" id="IPR036568">
    <property type="entry name" value="GGCT-like_sf"/>
</dbReference>
<evidence type="ECO:0000256" key="1">
    <source>
        <dbReference type="ARBA" id="ARBA00012344"/>
    </source>
</evidence>
<accession>A0A6J5FYM9</accession>
<dbReference type="GO" id="GO:0006751">
    <property type="term" value="P:glutathione catabolic process"/>
    <property type="evidence" value="ECO:0007669"/>
    <property type="project" value="InterPro"/>
</dbReference>
<evidence type="ECO:0000313" key="3">
    <source>
        <dbReference type="EMBL" id="CAB3788427.1"/>
    </source>
</evidence>
<dbReference type="PANTHER" id="PTHR12192:SF2">
    <property type="entry name" value="GLUTATHIONE-SPECIFIC GAMMA-GLUTAMYLCYCLOTRANSFERASE 2"/>
    <property type="match status" value="1"/>
</dbReference>
<dbReference type="GO" id="GO:0005737">
    <property type="term" value="C:cytoplasm"/>
    <property type="evidence" value="ECO:0007669"/>
    <property type="project" value="TreeGrafter"/>
</dbReference>
<reference evidence="3 4" key="1">
    <citation type="submission" date="2020-04" db="EMBL/GenBank/DDBJ databases">
        <authorList>
            <person name="De Canck E."/>
        </authorList>
    </citation>
    <scope>NUCLEOTIDE SEQUENCE [LARGE SCALE GENOMIC DNA]</scope>
    <source>
        <strain evidence="3 4">LMG 28688</strain>
    </source>
</reference>
<protein>
    <recommendedName>
        <fullName evidence="1">glutathione-specific gamma-glutamylcyclotransferase</fullName>
        <ecNumber evidence="1">4.3.2.7</ecNumber>
    </recommendedName>
</protein>
<proteinExistence type="predicted"/>